<feature type="non-terminal residue" evidence="1">
    <location>
        <position position="1"/>
    </location>
</feature>
<evidence type="ECO:0000313" key="1">
    <source>
        <dbReference type="EMBL" id="RIB17791.1"/>
    </source>
</evidence>
<comment type="caution">
    <text evidence="1">The sequence shown here is derived from an EMBL/GenBank/DDBJ whole genome shotgun (WGS) entry which is preliminary data.</text>
</comment>
<dbReference type="Proteomes" id="UP000266673">
    <property type="component" value="Unassembled WGS sequence"/>
</dbReference>
<name>A0A397V7A3_9GLOM</name>
<sequence length="59" mass="6902">TRPRLNFRVYSRRFSSGRNSTVLELTPASVTYTQKYTSHAILSIKKYIYIPSRILSLYS</sequence>
<dbReference type="EMBL" id="QKWP01000582">
    <property type="protein sequence ID" value="RIB17791.1"/>
    <property type="molecule type" value="Genomic_DNA"/>
</dbReference>
<evidence type="ECO:0000313" key="2">
    <source>
        <dbReference type="Proteomes" id="UP000266673"/>
    </source>
</evidence>
<organism evidence="1 2">
    <name type="scientific">Gigaspora rosea</name>
    <dbReference type="NCBI Taxonomy" id="44941"/>
    <lineage>
        <taxon>Eukaryota</taxon>
        <taxon>Fungi</taxon>
        <taxon>Fungi incertae sedis</taxon>
        <taxon>Mucoromycota</taxon>
        <taxon>Glomeromycotina</taxon>
        <taxon>Glomeromycetes</taxon>
        <taxon>Diversisporales</taxon>
        <taxon>Gigasporaceae</taxon>
        <taxon>Gigaspora</taxon>
    </lineage>
</organism>
<accession>A0A397V7A3</accession>
<proteinExistence type="predicted"/>
<protein>
    <submittedName>
        <fullName evidence="1">Uncharacterized protein</fullName>
    </submittedName>
</protein>
<dbReference type="AlphaFoldDB" id="A0A397V7A3"/>
<keyword evidence="2" id="KW-1185">Reference proteome</keyword>
<reference evidence="1 2" key="1">
    <citation type="submission" date="2018-06" db="EMBL/GenBank/DDBJ databases">
        <title>Comparative genomics reveals the genomic features of Rhizophagus irregularis, R. cerebriforme, R. diaphanum and Gigaspora rosea, and their symbiotic lifestyle signature.</title>
        <authorList>
            <person name="Morin E."/>
            <person name="San Clemente H."/>
            <person name="Chen E.C.H."/>
            <person name="De La Providencia I."/>
            <person name="Hainaut M."/>
            <person name="Kuo A."/>
            <person name="Kohler A."/>
            <person name="Murat C."/>
            <person name="Tang N."/>
            <person name="Roy S."/>
            <person name="Loubradou J."/>
            <person name="Henrissat B."/>
            <person name="Grigoriev I.V."/>
            <person name="Corradi N."/>
            <person name="Roux C."/>
            <person name="Martin F.M."/>
        </authorList>
    </citation>
    <scope>NUCLEOTIDE SEQUENCE [LARGE SCALE GENOMIC DNA]</scope>
    <source>
        <strain evidence="1 2">DAOM 194757</strain>
    </source>
</reference>
<gene>
    <name evidence="1" type="ORF">C2G38_2087405</name>
</gene>